<dbReference type="RefSeq" id="XP_004333645.1">
    <property type="nucleotide sequence ID" value="XM_004333597.1"/>
</dbReference>
<dbReference type="Gene3D" id="3.10.580.10">
    <property type="entry name" value="CBS-domain"/>
    <property type="match status" value="1"/>
</dbReference>
<evidence type="ECO:0000313" key="12">
    <source>
        <dbReference type="Proteomes" id="UP000011083"/>
    </source>
</evidence>
<dbReference type="PROSITE" id="PS51371">
    <property type="entry name" value="CBS"/>
    <property type="match status" value="1"/>
</dbReference>
<evidence type="ECO:0000256" key="7">
    <source>
        <dbReference type="ARBA" id="ARBA00047490"/>
    </source>
</evidence>
<dbReference type="FunFam" id="3.40.50.1100:FF:000118">
    <property type="entry name" value="Related to CYS4-cystathionine beta-synthase"/>
    <property type="match status" value="1"/>
</dbReference>
<dbReference type="GO" id="GO:0019343">
    <property type="term" value="P:cysteine biosynthetic process via cystathionine"/>
    <property type="evidence" value="ECO:0007669"/>
    <property type="project" value="UniProtKB-UniRule"/>
</dbReference>
<dbReference type="EC" id="4.2.1.22" evidence="4 9"/>
<dbReference type="InterPro" id="IPR005857">
    <property type="entry name" value="Cysta_beta_synth"/>
</dbReference>
<dbReference type="CDD" id="cd01561">
    <property type="entry name" value="CBS_like"/>
    <property type="match status" value="1"/>
</dbReference>
<keyword evidence="9" id="KW-0198">Cysteine biosynthesis</keyword>
<organism evidence="11 12">
    <name type="scientific">Acanthamoeba castellanii (strain ATCC 30010 / Neff)</name>
    <dbReference type="NCBI Taxonomy" id="1257118"/>
    <lineage>
        <taxon>Eukaryota</taxon>
        <taxon>Amoebozoa</taxon>
        <taxon>Discosea</taxon>
        <taxon>Longamoebia</taxon>
        <taxon>Centramoebida</taxon>
        <taxon>Acanthamoebidae</taxon>
        <taxon>Acanthamoeba</taxon>
    </lineage>
</organism>
<dbReference type="PANTHER" id="PTHR10314">
    <property type="entry name" value="CYSTATHIONINE BETA-SYNTHASE"/>
    <property type="match status" value="1"/>
</dbReference>
<dbReference type="SUPFAM" id="SSF54631">
    <property type="entry name" value="CBS-domain pair"/>
    <property type="match status" value="1"/>
</dbReference>
<dbReference type="Gene3D" id="3.40.50.1100">
    <property type="match status" value="2"/>
</dbReference>
<sequence length="431" mass="45905">MNPGGSVKDRIGKQMILDAEASGRIKPGDTLIEPTSGNTGIGLALTGAVRGYNMIITLPQKMSQEKVAVLEGLGARIIRTPTEAAWDAPESHIGVAKKLQGELSNAHILDQYANPSNPKAHYDNTAEEILAQTDGHVDYVVVSAGTGGTITGIAKKIKEKVPHCRVVGADPVGSILAGPGPILPYRVEGIGYDFIPDVLDAGLVDEWVKTEDKESFLLARRLIREEGLLVGGSCGSSLYAALHVAKKAKKGERIVVVLADGVRNYMSKFLDSRWCIDLGYMEPPANEHYGQHTVADLRLDSPHALPPTATLRDALAFLQSHPEVTHLPVISEAKGLEGVVSLDSLTDALLAAPPSAPSPPVTVAFLAEFREIPADLPLAQLHYTLRKNDVAFVTHRASPTAPKALRGIVTKRDLLAFLATATNNTPSSSSS</sequence>
<reference evidence="11 12" key="1">
    <citation type="journal article" date="2013" name="Genome Biol.">
        <title>Genome of Acanthamoeba castellanii highlights extensive lateral gene transfer and early evolution of tyrosine kinase signaling.</title>
        <authorList>
            <person name="Clarke M."/>
            <person name="Lohan A.J."/>
            <person name="Liu B."/>
            <person name="Lagkouvardos I."/>
            <person name="Roy S."/>
            <person name="Zafar N."/>
            <person name="Bertelli C."/>
            <person name="Schilde C."/>
            <person name="Kianianmomeni A."/>
            <person name="Burglin T.R."/>
            <person name="Frech C."/>
            <person name="Turcotte B."/>
            <person name="Kopec K.O."/>
            <person name="Synnott J.M."/>
            <person name="Choo C."/>
            <person name="Paponov I."/>
            <person name="Finkler A."/>
            <person name="Soon Heng Tan C."/>
            <person name="Hutchins A.P."/>
            <person name="Weinmeier T."/>
            <person name="Rattei T."/>
            <person name="Chu J.S."/>
            <person name="Gimenez G."/>
            <person name="Irimia M."/>
            <person name="Rigden D.J."/>
            <person name="Fitzpatrick D.A."/>
            <person name="Lorenzo-Morales J."/>
            <person name="Bateman A."/>
            <person name="Chiu C.H."/>
            <person name="Tang P."/>
            <person name="Hegemann P."/>
            <person name="Fromm H."/>
            <person name="Raoult D."/>
            <person name="Greub G."/>
            <person name="Miranda-Saavedra D."/>
            <person name="Chen N."/>
            <person name="Nash P."/>
            <person name="Ginger M.L."/>
            <person name="Horn M."/>
            <person name="Schaap P."/>
            <person name="Caler L."/>
            <person name="Loftus B."/>
        </authorList>
    </citation>
    <scope>NUCLEOTIDE SEQUENCE [LARGE SCALE GENOMIC DNA]</scope>
    <source>
        <strain evidence="11 12">Neff</strain>
    </source>
</reference>
<dbReference type="OMA" id="MEPPANE"/>
<dbReference type="GO" id="GO:0005737">
    <property type="term" value="C:cytoplasm"/>
    <property type="evidence" value="ECO:0007669"/>
    <property type="project" value="InterPro"/>
</dbReference>
<dbReference type="NCBIfam" id="TIGR01137">
    <property type="entry name" value="cysta_beta"/>
    <property type="match status" value="1"/>
</dbReference>
<dbReference type="InterPro" id="IPR036052">
    <property type="entry name" value="TrpB-like_PALP_sf"/>
</dbReference>
<dbReference type="SUPFAM" id="SSF53686">
    <property type="entry name" value="Tryptophan synthase beta subunit-like PLP-dependent enzymes"/>
    <property type="match status" value="1"/>
</dbReference>
<dbReference type="FunFam" id="3.40.50.1100:FF:000003">
    <property type="entry name" value="Cystathionine beta-synthase"/>
    <property type="match status" value="1"/>
</dbReference>
<dbReference type="EMBL" id="KB008148">
    <property type="protein sequence ID" value="ELR11632.1"/>
    <property type="molecule type" value="Genomic_DNA"/>
</dbReference>
<comment type="cofactor">
    <cofactor evidence="1 9">
        <name>pyridoxal 5'-phosphate</name>
        <dbReference type="ChEBI" id="CHEBI:597326"/>
    </cofactor>
</comment>
<evidence type="ECO:0000256" key="4">
    <source>
        <dbReference type="ARBA" id="ARBA00012041"/>
    </source>
</evidence>
<dbReference type="Proteomes" id="UP000011083">
    <property type="component" value="Unassembled WGS sequence"/>
</dbReference>
<dbReference type="OrthoDB" id="728at2759"/>
<dbReference type="Pfam" id="PF00571">
    <property type="entry name" value="CBS"/>
    <property type="match status" value="1"/>
</dbReference>
<keyword evidence="12" id="KW-1185">Reference proteome</keyword>
<accession>L8GF87</accession>
<dbReference type="InterPro" id="IPR050214">
    <property type="entry name" value="Cys_Synth/Cystath_Beta-Synth"/>
</dbReference>
<evidence type="ECO:0000256" key="6">
    <source>
        <dbReference type="ARBA" id="ARBA00023239"/>
    </source>
</evidence>
<comment type="similarity">
    <text evidence="3 9">Belongs to the cysteine synthase/cystathionine beta-synthase family.</text>
</comment>
<evidence type="ECO:0000256" key="5">
    <source>
        <dbReference type="ARBA" id="ARBA00022898"/>
    </source>
</evidence>
<evidence type="ECO:0000259" key="10">
    <source>
        <dbReference type="PROSITE" id="PS51371"/>
    </source>
</evidence>
<keyword evidence="9" id="KW-0028">Amino-acid biosynthesis</keyword>
<dbReference type="STRING" id="1257118.L8GF87"/>
<dbReference type="GO" id="GO:0004122">
    <property type="term" value="F:cystathionine beta-synthase activity"/>
    <property type="evidence" value="ECO:0007669"/>
    <property type="project" value="UniProtKB-UniRule"/>
</dbReference>
<dbReference type="SMR" id="L8GF87"/>
<dbReference type="UniPathway" id="UPA00136"/>
<keyword evidence="6 9" id="KW-0456">Lyase</keyword>
<evidence type="ECO:0000256" key="2">
    <source>
        <dbReference type="ARBA" id="ARBA00005003"/>
    </source>
</evidence>
<keyword evidence="8 9" id="KW-0129">CBS domain</keyword>
<protein>
    <recommendedName>
        <fullName evidence="4 9">Cystathionine beta-synthase</fullName>
        <ecNumber evidence="4 9">4.2.1.22</ecNumber>
    </recommendedName>
</protein>
<dbReference type="GeneID" id="14911994"/>
<dbReference type="VEuPathDB" id="AmoebaDB:ACA1_259960"/>
<comment type="pathway">
    <text evidence="2">Amino-acid biosynthesis; L-cysteine biosynthesis; L-cysteine from L-homocysteine and L-serine: step 1/2.</text>
</comment>
<comment type="catalytic activity">
    <reaction evidence="7 9">
        <text>L-homocysteine + L-serine = L,L-cystathionine + H2O</text>
        <dbReference type="Rhea" id="RHEA:10112"/>
        <dbReference type="ChEBI" id="CHEBI:15377"/>
        <dbReference type="ChEBI" id="CHEBI:33384"/>
        <dbReference type="ChEBI" id="CHEBI:58161"/>
        <dbReference type="ChEBI" id="CHEBI:58199"/>
        <dbReference type="EC" id="4.2.1.22"/>
    </reaction>
</comment>
<dbReference type="InterPro" id="IPR046342">
    <property type="entry name" value="CBS_dom_sf"/>
</dbReference>
<dbReference type="KEGG" id="acan:ACA1_259960"/>
<evidence type="ECO:0000256" key="8">
    <source>
        <dbReference type="PROSITE-ProRule" id="PRU00703"/>
    </source>
</evidence>
<name>L8GF87_ACACF</name>
<keyword evidence="5 9" id="KW-0663">Pyridoxal phosphate</keyword>
<dbReference type="AlphaFoldDB" id="L8GF87"/>
<gene>
    <name evidence="11" type="ORF">ACA1_259960</name>
</gene>
<evidence type="ECO:0000256" key="9">
    <source>
        <dbReference type="RuleBase" id="RU361204"/>
    </source>
</evidence>
<feature type="domain" description="CBS" evidence="10">
    <location>
        <begin position="296"/>
        <end position="358"/>
    </location>
</feature>
<dbReference type="InterPro" id="IPR000644">
    <property type="entry name" value="CBS_dom"/>
</dbReference>
<evidence type="ECO:0000313" key="11">
    <source>
        <dbReference type="EMBL" id="ELR11632.1"/>
    </source>
</evidence>
<evidence type="ECO:0000256" key="3">
    <source>
        <dbReference type="ARBA" id="ARBA00007103"/>
    </source>
</evidence>
<evidence type="ECO:0000256" key="1">
    <source>
        <dbReference type="ARBA" id="ARBA00001933"/>
    </source>
</evidence>
<proteinExistence type="inferred from homology"/>
<dbReference type="InterPro" id="IPR001926">
    <property type="entry name" value="TrpB-like_PALP"/>
</dbReference>
<dbReference type="GO" id="GO:0006535">
    <property type="term" value="P:cysteine biosynthetic process from serine"/>
    <property type="evidence" value="ECO:0007669"/>
    <property type="project" value="UniProtKB-UniRule"/>
</dbReference>
<dbReference type="Pfam" id="PF00291">
    <property type="entry name" value="PALP"/>
    <property type="match status" value="1"/>
</dbReference>